<name>A0A2I0WJG0_9ASPA</name>
<keyword evidence="2" id="KW-1185">Reference proteome</keyword>
<dbReference type="EMBL" id="KZ502573">
    <property type="protein sequence ID" value="PKU75788.1"/>
    <property type="molecule type" value="Genomic_DNA"/>
</dbReference>
<organism evidence="1 2">
    <name type="scientific">Dendrobium catenatum</name>
    <dbReference type="NCBI Taxonomy" id="906689"/>
    <lineage>
        <taxon>Eukaryota</taxon>
        <taxon>Viridiplantae</taxon>
        <taxon>Streptophyta</taxon>
        <taxon>Embryophyta</taxon>
        <taxon>Tracheophyta</taxon>
        <taxon>Spermatophyta</taxon>
        <taxon>Magnoliopsida</taxon>
        <taxon>Liliopsida</taxon>
        <taxon>Asparagales</taxon>
        <taxon>Orchidaceae</taxon>
        <taxon>Epidendroideae</taxon>
        <taxon>Malaxideae</taxon>
        <taxon>Dendrobiinae</taxon>
        <taxon>Dendrobium</taxon>
    </lineage>
</organism>
<protein>
    <submittedName>
        <fullName evidence="1">Uncharacterized protein</fullName>
    </submittedName>
</protein>
<reference evidence="1 2" key="2">
    <citation type="journal article" date="2017" name="Nature">
        <title>The Apostasia genome and the evolution of orchids.</title>
        <authorList>
            <person name="Zhang G.Q."/>
            <person name="Liu K.W."/>
            <person name="Li Z."/>
            <person name="Lohaus R."/>
            <person name="Hsiao Y.Y."/>
            <person name="Niu S.C."/>
            <person name="Wang J.Y."/>
            <person name="Lin Y.C."/>
            <person name="Xu Q."/>
            <person name="Chen L.J."/>
            <person name="Yoshida K."/>
            <person name="Fujiwara S."/>
            <person name="Wang Z.W."/>
            <person name="Zhang Y.Q."/>
            <person name="Mitsuda N."/>
            <person name="Wang M."/>
            <person name="Liu G.H."/>
            <person name="Pecoraro L."/>
            <person name="Huang H.X."/>
            <person name="Xiao X.J."/>
            <person name="Lin M."/>
            <person name="Wu X.Y."/>
            <person name="Wu W.L."/>
            <person name="Chen Y.Y."/>
            <person name="Chang S.B."/>
            <person name="Sakamoto S."/>
            <person name="Ohme-Takagi M."/>
            <person name="Yagi M."/>
            <person name="Zeng S.J."/>
            <person name="Shen C.Y."/>
            <person name="Yeh C.M."/>
            <person name="Luo Y.B."/>
            <person name="Tsai W.C."/>
            <person name="Van de Peer Y."/>
            <person name="Liu Z.J."/>
        </authorList>
    </citation>
    <scope>NUCLEOTIDE SEQUENCE [LARGE SCALE GENOMIC DNA]</scope>
    <source>
        <tissue evidence="1">The whole plant</tissue>
    </source>
</reference>
<evidence type="ECO:0000313" key="1">
    <source>
        <dbReference type="EMBL" id="PKU75788.1"/>
    </source>
</evidence>
<reference evidence="1 2" key="1">
    <citation type="journal article" date="2016" name="Sci. Rep.">
        <title>The Dendrobium catenatum Lindl. genome sequence provides insights into polysaccharide synthase, floral development and adaptive evolution.</title>
        <authorList>
            <person name="Zhang G.Q."/>
            <person name="Xu Q."/>
            <person name="Bian C."/>
            <person name="Tsai W.C."/>
            <person name="Yeh C.M."/>
            <person name="Liu K.W."/>
            <person name="Yoshida K."/>
            <person name="Zhang L.S."/>
            <person name="Chang S.B."/>
            <person name="Chen F."/>
            <person name="Shi Y."/>
            <person name="Su Y.Y."/>
            <person name="Zhang Y.Q."/>
            <person name="Chen L.J."/>
            <person name="Yin Y."/>
            <person name="Lin M."/>
            <person name="Huang H."/>
            <person name="Deng H."/>
            <person name="Wang Z.W."/>
            <person name="Zhu S.L."/>
            <person name="Zhao X."/>
            <person name="Deng C."/>
            <person name="Niu S.C."/>
            <person name="Huang J."/>
            <person name="Wang M."/>
            <person name="Liu G.H."/>
            <person name="Yang H.J."/>
            <person name="Xiao X.J."/>
            <person name="Hsiao Y.Y."/>
            <person name="Wu W.L."/>
            <person name="Chen Y.Y."/>
            <person name="Mitsuda N."/>
            <person name="Ohme-Takagi M."/>
            <person name="Luo Y.B."/>
            <person name="Van de Peer Y."/>
            <person name="Liu Z.J."/>
        </authorList>
    </citation>
    <scope>NUCLEOTIDE SEQUENCE [LARGE SCALE GENOMIC DNA]</scope>
    <source>
        <tissue evidence="1">The whole plant</tissue>
    </source>
</reference>
<evidence type="ECO:0000313" key="2">
    <source>
        <dbReference type="Proteomes" id="UP000233837"/>
    </source>
</evidence>
<gene>
    <name evidence="1" type="ORF">MA16_Dca026483</name>
</gene>
<accession>A0A2I0WJG0</accession>
<proteinExistence type="predicted"/>
<dbReference type="Proteomes" id="UP000233837">
    <property type="component" value="Unassembled WGS sequence"/>
</dbReference>
<dbReference type="AlphaFoldDB" id="A0A2I0WJG0"/>
<sequence length="113" mass="12116">MMFCLHTDDLVSPNVALLENVDANLISEGVVEDCIVALAHRVEGIVGGVEKVLCQDLELLAKDTSGDLESSTGHLNHNAPVFLPLVMGSVGGEALVDVSVVLFRLMFFCLKFC</sequence>